<reference evidence="4 5" key="1">
    <citation type="submission" date="2025-04" db="UniProtKB">
        <authorList>
            <consortium name="RefSeq"/>
        </authorList>
    </citation>
    <scope>IDENTIFICATION</scope>
</reference>
<dbReference type="AlphaFoldDB" id="A0AAJ6YBK0"/>
<dbReference type="RefSeq" id="XP_011493990.1">
    <property type="nucleotide sequence ID" value="XM_011495688.1"/>
</dbReference>
<name>A0AAJ6YBK0_9HYME</name>
<accession>A0AAJ6YBK0</accession>
<feature type="compositionally biased region" description="Basic and acidic residues" evidence="1">
    <location>
        <begin position="98"/>
        <end position="107"/>
    </location>
</feature>
<organism evidence="3 6">
    <name type="scientific">Ceratosolen solmsi marchali</name>
    <dbReference type="NCBI Taxonomy" id="326594"/>
    <lineage>
        <taxon>Eukaryota</taxon>
        <taxon>Metazoa</taxon>
        <taxon>Ecdysozoa</taxon>
        <taxon>Arthropoda</taxon>
        <taxon>Hexapoda</taxon>
        <taxon>Insecta</taxon>
        <taxon>Pterygota</taxon>
        <taxon>Neoptera</taxon>
        <taxon>Endopterygota</taxon>
        <taxon>Hymenoptera</taxon>
        <taxon>Apocrita</taxon>
        <taxon>Proctotrupomorpha</taxon>
        <taxon>Chalcidoidea</taxon>
        <taxon>Agaonidae</taxon>
        <taxon>Agaoninae</taxon>
        <taxon>Ceratosolen</taxon>
    </lineage>
</organism>
<dbReference type="KEGG" id="csol:105359178"/>
<feature type="region of interest" description="Disordered" evidence="1">
    <location>
        <begin position="55"/>
        <end position="112"/>
    </location>
</feature>
<dbReference type="RefSeq" id="XP_011493991.1">
    <property type="nucleotide sequence ID" value="XM_011495689.1"/>
</dbReference>
<dbReference type="RefSeq" id="XP_011493989.1">
    <property type="nucleotide sequence ID" value="XM_011495687.1"/>
</dbReference>
<evidence type="ECO:0000256" key="2">
    <source>
        <dbReference type="SAM" id="SignalP"/>
    </source>
</evidence>
<feature type="compositionally biased region" description="Basic and acidic residues" evidence="1">
    <location>
        <begin position="73"/>
        <end position="87"/>
    </location>
</feature>
<proteinExistence type="predicted"/>
<feature type="compositionally biased region" description="Polar residues" evidence="1">
    <location>
        <begin position="88"/>
        <end position="97"/>
    </location>
</feature>
<gene>
    <name evidence="4 5 6" type="primary">LOC105359178</name>
</gene>
<evidence type="ECO:0000313" key="5">
    <source>
        <dbReference type="RefSeq" id="XP_011493990.1"/>
    </source>
</evidence>
<evidence type="ECO:0000313" key="4">
    <source>
        <dbReference type="RefSeq" id="XP_011493989.1"/>
    </source>
</evidence>
<keyword evidence="3" id="KW-1185">Reference proteome</keyword>
<feature type="chain" id="PRO_5044708436" evidence="2">
    <location>
        <begin position="23"/>
        <end position="244"/>
    </location>
</feature>
<dbReference type="GeneID" id="105359178"/>
<feature type="signal peptide" evidence="2">
    <location>
        <begin position="1"/>
        <end position="22"/>
    </location>
</feature>
<keyword evidence="2" id="KW-0732">Signal</keyword>
<evidence type="ECO:0000256" key="1">
    <source>
        <dbReference type="SAM" id="MobiDB-lite"/>
    </source>
</evidence>
<dbReference type="Proteomes" id="UP000695007">
    <property type="component" value="Unplaced"/>
</dbReference>
<evidence type="ECO:0000313" key="3">
    <source>
        <dbReference type="Proteomes" id="UP000695007"/>
    </source>
</evidence>
<protein>
    <submittedName>
        <fullName evidence="4 5">Uncharacterized protein LOC105359178</fullName>
    </submittedName>
</protein>
<evidence type="ECO:0000313" key="6">
    <source>
        <dbReference type="RefSeq" id="XP_011493991.1"/>
    </source>
</evidence>
<sequence>MNSKPWEIGNLLWILFVAAILGHGFCDSAMQQRIDGKRKYLEVDDLRGFDRQARFTSEDEKEEETADVLADSSKAELPRKIERRSARVDSNLNGLQHSQERPREPRQKMKKPKPGFFWTLARVTFETFNDTRSAIQQINQIINESIPNESTPAKQGLASLKMKTMVAPGNRTESDTETMTEEPEFKLTRPLLLSLVRRNVNGLVRLFNIEWRDAINQSQKNVQEFQRDLGKQVGMYLQDNPNNY</sequence>